<feature type="region of interest" description="Disordered" evidence="3">
    <location>
        <begin position="128"/>
        <end position="151"/>
    </location>
</feature>
<evidence type="ECO:0000256" key="1">
    <source>
        <dbReference type="ARBA" id="ARBA00022448"/>
    </source>
</evidence>
<evidence type="ECO:0000313" key="4">
    <source>
        <dbReference type="EMBL" id="ABG46340.1"/>
    </source>
</evidence>
<proteinExistence type="predicted"/>
<keyword evidence="1" id="KW-0813">Transport</keyword>
<reference evidence="5" key="1">
    <citation type="journal article" date="1996" name="Ann. Appl. Biol.">
        <title>A novel luteovirus from sweet potato, sweet potato leaf speckling virus.</title>
        <authorList>
            <person name="Fuentes S."/>
            <person name="Mayo M.A."/>
            <person name="Jolly C.A."/>
            <person name="Nakano M."/>
            <person name="Querci M."/>
            <person name="Salazar L.F."/>
        </authorList>
    </citation>
    <scope>NUCLEOTIDE SEQUENCE [LARGE SCALE GENOMIC DNA]</scope>
</reference>
<accession>Q0ZA07</accession>
<dbReference type="RefSeq" id="YP_009506762.1">
    <property type="nucleotide sequence ID" value="NC_038510.1"/>
</dbReference>
<feature type="compositionally biased region" description="Basic residues" evidence="3">
    <location>
        <begin position="142"/>
        <end position="151"/>
    </location>
</feature>
<protein>
    <submittedName>
        <fullName evidence="4">17K protein</fullName>
    </submittedName>
</protein>
<evidence type="ECO:0000256" key="2">
    <source>
        <dbReference type="ARBA" id="ARBA00023031"/>
    </source>
</evidence>
<evidence type="ECO:0000313" key="5">
    <source>
        <dbReference type="Proteomes" id="UP000242570"/>
    </source>
</evidence>
<dbReference type="GO" id="GO:0046740">
    <property type="term" value="P:transport of virus in host, cell to cell"/>
    <property type="evidence" value="ECO:0007669"/>
    <property type="project" value="UniProtKB-KW"/>
</dbReference>
<dbReference type="Pfam" id="PF01659">
    <property type="entry name" value="Luteo_Vpg"/>
    <property type="match status" value="1"/>
</dbReference>
<organism evidence="4 5">
    <name type="scientific">Sweet potato leaf speckling virus</name>
    <dbReference type="NCBI Taxonomy" id="391912"/>
    <lineage>
        <taxon>Viruses</taxon>
        <taxon>Riboviria</taxon>
        <taxon>Orthornavirae</taxon>
        <taxon>Pisuviricota</taxon>
        <taxon>Pisoniviricetes</taxon>
        <taxon>Sobelivirales</taxon>
        <taxon>Solemoviridae</taxon>
        <taxon>Polerovirus</taxon>
        <taxon>Polerovirus SPLSV</taxon>
    </lineage>
</organism>
<dbReference type="Proteomes" id="UP000242570">
    <property type="component" value="Segment"/>
</dbReference>
<dbReference type="GeneID" id="37617706"/>
<keyword evidence="2" id="KW-0916">Viral movement protein</keyword>
<dbReference type="PRINTS" id="PR00912">
    <property type="entry name" value="LVIRUSORF5"/>
</dbReference>
<sequence length="151" mass="16787">MALVNAHEEGETRGALQEVSQWLWSQPLGTPGADDVEDEVVEQLDELHFPEDEAYAKLSYSQRTTSRAVPQEVSPSGRLFQSASLSKVEYSRPSMSIRSQTSYFSSSARPLQRPAVLSLMNWTPIVKYHPSPPPSTSSQLRKAVRGRSPRG</sequence>
<dbReference type="EMBL" id="DQ655700">
    <property type="protein sequence ID" value="ABG46340.1"/>
    <property type="molecule type" value="Genomic_RNA"/>
</dbReference>
<name>Q0ZA07_9VIRU</name>
<keyword evidence="5" id="KW-1185">Reference proteome</keyword>
<dbReference type="InterPro" id="IPR001964">
    <property type="entry name" value="Luteo_VPG"/>
</dbReference>
<evidence type="ECO:0000256" key="3">
    <source>
        <dbReference type="SAM" id="MobiDB-lite"/>
    </source>
</evidence>